<dbReference type="eggNOG" id="KOG1458">
    <property type="taxonomic scope" value="Eukaryota"/>
</dbReference>
<keyword evidence="4" id="KW-0963">Cytoplasm</keyword>
<dbReference type="EnsemblMetazoa" id="RPRC005550-RA">
    <property type="protein sequence ID" value="RPRC005550-PA"/>
    <property type="gene ID" value="RPRC005550"/>
</dbReference>
<reference evidence="11" key="1">
    <citation type="submission" date="2013-04" db="EMBL/GenBank/DDBJ databases">
        <title>An insight into the transcriptome of the digestive tract of the blood sucking bug, Rhodnius prolixus.</title>
        <authorList>
            <person name="Ribeiro J.M.C."/>
            <person name="Genta F.A."/>
            <person name="Sorgine M.H.F."/>
            <person name="Paiva-Silva G.O."/>
            <person name="Majerowicz D."/>
            <person name="Medeiros M."/>
            <person name="Koerich L."/>
            <person name="Terra W.R."/>
            <person name="Ferreira C."/>
            <person name="Pimentel A.C."/>
            <person name="Bisch P.M."/>
            <person name="Diniz M.M.P."/>
            <person name="Nascimento R."/>
            <person name="Salmon D."/>
            <person name="Silber A.M."/>
            <person name="Alves M."/>
            <person name="Oliveira M.F."/>
            <person name="Gondim K.C."/>
            <person name="Silva Neto M.A.C."/>
            <person name="Atella G.C."/>
            <person name="Araujo H."/>
            <person name="Dias F.S."/>
            <person name="Polycarpo C.R."/>
            <person name="Fampa P."/>
            <person name="Melo A.C."/>
            <person name="Tanaka A.S."/>
            <person name="Balczun C."/>
            <person name="Oliveira J.H.M."/>
            <person name="Goncalves R."/>
            <person name="Lazoski C."/>
            <person name="Pereira M.A."/>
            <person name="Rivera-Pomar R."/>
            <person name="Diambra L."/>
            <person name="Schaub G.A."/>
            <person name="Garcia E.S."/>
            <person name="Azambuja P."/>
            <person name="Braz G.R.C."/>
            <person name="Oliveira P.L."/>
        </authorList>
    </citation>
    <scope>NUCLEOTIDE SEQUENCE</scope>
</reference>
<dbReference type="PANTHER" id="PTHR11556">
    <property type="entry name" value="FRUCTOSE-1,6-BISPHOSPHATASE-RELATED"/>
    <property type="match status" value="1"/>
</dbReference>
<dbReference type="GO" id="GO:0006000">
    <property type="term" value="P:fructose metabolic process"/>
    <property type="evidence" value="ECO:0007669"/>
    <property type="project" value="TreeGrafter"/>
</dbReference>
<proteinExistence type="evidence at transcript level"/>
<dbReference type="HOGENOM" id="CLU_039977_2_2_1"/>
<evidence type="ECO:0000256" key="2">
    <source>
        <dbReference type="ARBA" id="ARBA00010941"/>
    </source>
</evidence>
<dbReference type="GO" id="GO:0005737">
    <property type="term" value="C:cytoplasm"/>
    <property type="evidence" value="ECO:0007669"/>
    <property type="project" value="TreeGrafter"/>
</dbReference>
<dbReference type="GO" id="GO:0006002">
    <property type="term" value="P:fructose 6-phosphate metabolic process"/>
    <property type="evidence" value="ECO:0007669"/>
    <property type="project" value="TreeGrafter"/>
</dbReference>
<evidence type="ECO:0000256" key="1">
    <source>
        <dbReference type="ARBA" id="ARBA00001273"/>
    </source>
</evidence>
<dbReference type="InterPro" id="IPR044015">
    <property type="entry name" value="FBPase_C_dom"/>
</dbReference>
<evidence type="ECO:0000256" key="5">
    <source>
        <dbReference type="ARBA" id="ARBA00022801"/>
    </source>
</evidence>
<evidence type="ECO:0000256" key="4">
    <source>
        <dbReference type="ARBA" id="ARBA00022490"/>
    </source>
</evidence>
<dbReference type="Pfam" id="PF00316">
    <property type="entry name" value="FBPase"/>
    <property type="match status" value="1"/>
</dbReference>
<dbReference type="InterPro" id="IPR028343">
    <property type="entry name" value="FBPtase"/>
</dbReference>
<dbReference type="PRINTS" id="PR00115">
    <property type="entry name" value="F16BPHPHTASE"/>
</dbReference>
<dbReference type="AlphaFoldDB" id="R4G3V4"/>
<reference evidence="12" key="3">
    <citation type="submission" date="2015-05" db="UniProtKB">
        <authorList>
            <consortium name="EnsemblMetazoa"/>
        </authorList>
    </citation>
    <scope>IDENTIFICATION</scope>
</reference>
<keyword evidence="6 8" id="KW-0119">Carbohydrate metabolism</keyword>
<dbReference type="Gene3D" id="3.30.540.10">
    <property type="entry name" value="Fructose-1,6-Bisphosphatase, subunit A, domain 1"/>
    <property type="match status" value="1"/>
</dbReference>
<dbReference type="EMBL" id="GAHY01001890">
    <property type="protein sequence ID" value="JAA75620.1"/>
    <property type="molecule type" value="mRNA"/>
</dbReference>
<evidence type="ECO:0000256" key="8">
    <source>
        <dbReference type="RuleBase" id="RU000508"/>
    </source>
</evidence>
<accession>R4G3V4</accession>
<dbReference type="Gene3D" id="3.40.190.80">
    <property type="match status" value="1"/>
</dbReference>
<evidence type="ECO:0000313" key="13">
    <source>
        <dbReference type="Proteomes" id="UP000015103"/>
    </source>
</evidence>
<dbReference type="InterPro" id="IPR033391">
    <property type="entry name" value="FBPase_N"/>
</dbReference>
<feature type="domain" description="Fructose-1-6-bisphosphatase class 1 C-terminal" evidence="10">
    <location>
        <begin position="206"/>
        <end position="319"/>
    </location>
</feature>
<dbReference type="Proteomes" id="UP000015103">
    <property type="component" value="Unassembled WGS sequence"/>
</dbReference>
<evidence type="ECO:0000259" key="10">
    <source>
        <dbReference type="Pfam" id="PF18913"/>
    </source>
</evidence>
<dbReference type="SUPFAM" id="SSF56655">
    <property type="entry name" value="Carbohydrate phosphatase"/>
    <property type="match status" value="1"/>
</dbReference>
<evidence type="ECO:0000256" key="7">
    <source>
        <dbReference type="ARBA" id="ARBA00024331"/>
    </source>
</evidence>
<reference evidence="13" key="2">
    <citation type="submission" date="2015-04" db="EMBL/GenBank/DDBJ databases">
        <authorList>
            <person name="Wilson R.K."/>
            <person name="Warren W."/>
            <person name="Dotson E."/>
            <person name="Oliveira P.L."/>
        </authorList>
    </citation>
    <scope>NUCLEOTIDE SEQUENCE</scope>
</reference>
<sequence length="356" mass="40244">MPILLIETFSRHVMMNRARLLPPGLGLLELLSSLDSAFRQVSELLRGLDIPNVHVKIDQDNAGSPEDKIRGKVENIVLNMLMTTNCAYYIVSSARKEVVSIKRLRQGDFILAFDPIDGLENGSYLLPMGSTFGIYRSNQEYENYKDLLFTCGEEALVVAGYIIYGSCTDLVITFSPEKRVYEFTFDAVLGEFILINDDFQIPLYGRVCCIDKANTNEWQYKSLGDFITNTNYYIKHLGSFVSNFHLVMRKGGVIIDPPTETFPNGQFQILTKLNPLAFVCKAAGGKSYGGDLITNLLDICAQNLDETAPCIMGSLHNVNFWDKQEKPIIPRKRRSIKLNEMRESRTMSNLYLSPKE</sequence>
<comment type="pathway">
    <text evidence="7">Carbohydrate biosynthesis.</text>
</comment>
<evidence type="ECO:0000256" key="3">
    <source>
        <dbReference type="ARBA" id="ARBA00013093"/>
    </source>
</evidence>
<dbReference type="STRING" id="13249.R4G3V4"/>
<dbReference type="InterPro" id="IPR000146">
    <property type="entry name" value="FBPase_class-1"/>
</dbReference>
<dbReference type="GO" id="GO:0006094">
    <property type="term" value="P:gluconeogenesis"/>
    <property type="evidence" value="ECO:0007669"/>
    <property type="project" value="TreeGrafter"/>
</dbReference>
<dbReference type="GO" id="GO:0042132">
    <property type="term" value="F:fructose 1,6-bisphosphate 1-phosphatase activity"/>
    <property type="evidence" value="ECO:0007669"/>
    <property type="project" value="UniProtKB-EC"/>
</dbReference>
<organism evidence="11">
    <name type="scientific">Rhodnius prolixus</name>
    <name type="common">Triatomid bug</name>
    <dbReference type="NCBI Taxonomy" id="13249"/>
    <lineage>
        <taxon>Eukaryota</taxon>
        <taxon>Metazoa</taxon>
        <taxon>Ecdysozoa</taxon>
        <taxon>Arthropoda</taxon>
        <taxon>Hexapoda</taxon>
        <taxon>Insecta</taxon>
        <taxon>Pterygota</taxon>
        <taxon>Neoptera</taxon>
        <taxon>Paraneoptera</taxon>
        <taxon>Hemiptera</taxon>
        <taxon>Heteroptera</taxon>
        <taxon>Panheteroptera</taxon>
        <taxon>Cimicomorpha</taxon>
        <taxon>Reduviidae</taxon>
        <taxon>Triatominae</taxon>
        <taxon>Rhodnius</taxon>
    </lineage>
</organism>
<keyword evidence="13" id="KW-1185">Reference proteome</keyword>
<dbReference type="EMBL" id="ACPB03015037">
    <property type="status" value="NOT_ANNOTATED_CDS"/>
    <property type="molecule type" value="Genomic_DNA"/>
</dbReference>
<feature type="domain" description="Fructose-1-6-bisphosphatase class I N-terminal" evidence="9">
    <location>
        <begin position="26"/>
        <end position="196"/>
    </location>
</feature>
<dbReference type="EC" id="3.1.3.11" evidence="3"/>
<dbReference type="PANTHER" id="PTHR11556:SF35">
    <property type="entry name" value="SEDOHEPTULOSE-1,7-BISPHOSPHATASE, CHLOROPLASTIC"/>
    <property type="match status" value="1"/>
</dbReference>
<dbReference type="Pfam" id="PF18913">
    <property type="entry name" value="FBPase_C"/>
    <property type="match status" value="1"/>
</dbReference>
<dbReference type="VEuPathDB" id="VectorBase:RPRC005550"/>
<dbReference type="GO" id="GO:0005986">
    <property type="term" value="P:sucrose biosynthetic process"/>
    <property type="evidence" value="ECO:0007669"/>
    <property type="project" value="TreeGrafter"/>
</dbReference>
<comment type="similarity">
    <text evidence="2 8">Belongs to the FBPase class 1 family.</text>
</comment>
<keyword evidence="5 8" id="KW-0378">Hydrolase</keyword>
<comment type="catalytic activity">
    <reaction evidence="1">
        <text>beta-D-fructose 1,6-bisphosphate + H2O = beta-D-fructose 6-phosphate + phosphate</text>
        <dbReference type="Rhea" id="RHEA:11064"/>
        <dbReference type="ChEBI" id="CHEBI:15377"/>
        <dbReference type="ChEBI" id="CHEBI:32966"/>
        <dbReference type="ChEBI" id="CHEBI:43474"/>
        <dbReference type="ChEBI" id="CHEBI:57634"/>
        <dbReference type="EC" id="3.1.3.11"/>
    </reaction>
</comment>
<dbReference type="GO" id="GO:0030388">
    <property type="term" value="P:fructose 1,6-bisphosphate metabolic process"/>
    <property type="evidence" value="ECO:0007669"/>
    <property type="project" value="TreeGrafter"/>
</dbReference>
<evidence type="ECO:0000256" key="6">
    <source>
        <dbReference type="ARBA" id="ARBA00023277"/>
    </source>
</evidence>
<evidence type="ECO:0000259" key="9">
    <source>
        <dbReference type="Pfam" id="PF00316"/>
    </source>
</evidence>
<evidence type="ECO:0000313" key="11">
    <source>
        <dbReference type="EMBL" id="JAA75620.1"/>
    </source>
</evidence>
<name>R4G3V4_RHOPR</name>
<evidence type="ECO:0000313" key="12">
    <source>
        <dbReference type="EnsemblMetazoa" id="RPRC005550-PA"/>
    </source>
</evidence>
<protein>
    <recommendedName>
        <fullName evidence="3">fructose-bisphosphatase</fullName>
        <ecNumber evidence="3">3.1.3.11</ecNumber>
    </recommendedName>
</protein>